<reference evidence="1" key="1">
    <citation type="submission" date="2014-11" db="EMBL/GenBank/DDBJ databases">
        <authorList>
            <person name="Amaro Gonzalez C."/>
        </authorList>
    </citation>
    <scope>NUCLEOTIDE SEQUENCE</scope>
</reference>
<sequence length="17" mass="1928">MATIFYSVMPICISHTN</sequence>
<organism evidence="1">
    <name type="scientific">Anguilla anguilla</name>
    <name type="common">European freshwater eel</name>
    <name type="synonym">Muraena anguilla</name>
    <dbReference type="NCBI Taxonomy" id="7936"/>
    <lineage>
        <taxon>Eukaryota</taxon>
        <taxon>Metazoa</taxon>
        <taxon>Chordata</taxon>
        <taxon>Craniata</taxon>
        <taxon>Vertebrata</taxon>
        <taxon>Euteleostomi</taxon>
        <taxon>Actinopterygii</taxon>
        <taxon>Neopterygii</taxon>
        <taxon>Teleostei</taxon>
        <taxon>Anguilliformes</taxon>
        <taxon>Anguillidae</taxon>
        <taxon>Anguilla</taxon>
    </lineage>
</organism>
<protein>
    <submittedName>
        <fullName evidence="1">Uncharacterized protein</fullName>
    </submittedName>
</protein>
<dbReference type="AlphaFoldDB" id="A0A0E9XPB2"/>
<accession>A0A0E9XPB2</accession>
<dbReference type="EMBL" id="GBXM01004887">
    <property type="protein sequence ID" value="JAI03691.1"/>
    <property type="molecule type" value="Transcribed_RNA"/>
</dbReference>
<reference evidence="1" key="2">
    <citation type="journal article" date="2015" name="Fish Shellfish Immunol.">
        <title>Early steps in the European eel (Anguilla anguilla)-Vibrio vulnificus interaction in the gills: Role of the RtxA13 toxin.</title>
        <authorList>
            <person name="Callol A."/>
            <person name="Pajuelo D."/>
            <person name="Ebbesson L."/>
            <person name="Teles M."/>
            <person name="MacKenzie S."/>
            <person name="Amaro C."/>
        </authorList>
    </citation>
    <scope>NUCLEOTIDE SEQUENCE</scope>
</reference>
<name>A0A0E9XPB2_ANGAN</name>
<evidence type="ECO:0000313" key="1">
    <source>
        <dbReference type="EMBL" id="JAI03691.1"/>
    </source>
</evidence>
<proteinExistence type="predicted"/>